<dbReference type="STRING" id="33097.A0A150G340"/>
<protein>
    <submittedName>
        <fullName evidence="1">Uncharacterized protein</fullName>
    </submittedName>
</protein>
<reference evidence="2" key="1">
    <citation type="journal article" date="2016" name="Nat. Commun.">
        <title>The Gonium pectorale genome demonstrates co-option of cell cycle regulation during the evolution of multicellularity.</title>
        <authorList>
            <person name="Hanschen E.R."/>
            <person name="Marriage T.N."/>
            <person name="Ferris P.J."/>
            <person name="Hamaji T."/>
            <person name="Toyoda A."/>
            <person name="Fujiyama A."/>
            <person name="Neme R."/>
            <person name="Noguchi H."/>
            <person name="Minakuchi Y."/>
            <person name="Suzuki M."/>
            <person name="Kawai-Toyooka H."/>
            <person name="Smith D.R."/>
            <person name="Sparks H."/>
            <person name="Anderson J."/>
            <person name="Bakaric R."/>
            <person name="Luria V."/>
            <person name="Karger A."/>
            <person name="Kirschner M.W."/>
            <person name="Durand P.M."/>
            <person name="Michod R.E."/>
            <person name="Nozaki H."/>
            <person name="Olson B.J."/>
        </authorList>
    </citation>
    <scope>NUCLEOTIDE SEQUENCE [LARGE SCALE GENOMIC DNA]</scope>
    <source>
        <strain evidence="2">NIES-2863</strain>
    </source>
</reference>
<dbReference type="PANTHER" id="PTHR37766">
    <property type="entry name" value="OS01G0897100 PROTEIN"/>
    <property type="match status" value="1"/>
</dbReference>
<sequence>MQFLLLVSEMWPDKVADVLLDQPQVFIDFFQGPGSGRRIALWFSHFSMEGMRAFKYGAWALAHYALAHREEMWDLLQWEGKHPQAPVSVAAKTHYFAELALVPSLRALLKHHPAFWASQQWREACRDGAFLELDRRHFCQRLLWEERAELSGRLEQLVALARELHGPVAEMVD</sequence>
<evidence type="ECO:0000313" key="2">
    <source>
        <dbReference type="Proteomes" id="UP000075714"/>
    </source>
</evidence>
<evidence type="ECO:0000313" key="1">
    <source>
        <dbReference type="EMBL" id="KXZ44258.1"/>
    </source>
</evidence>
<proteinExistence type="predicted"/>
<gene>
    <name evidence="1" type="ORF">GPECTOR_70g489</name>
</gene>
<dbReference type="PANTHER" id="PTHR37766:SF1">
    <property type="entry name" value="OS01G0897100 PROTEIN"/>
    <property type="match status" value="1"/>
</dbReference>
<keyword evidence="2" id="KW-1185">Reference proteome</keyword>
<dbReference type="Proteomes" id="UP000075714">
    <property type="component" value="Unassembled WGS sequence"/>
</dbReference>
<organism evidence="1 2">
    <name type="scientific">Gonium pectorale</name>
    <name type="common">Green alga</name>
    <dbReference type="NCBI Taxonomy" id="33097"/>
    <lineage>
        <taxon>Eukaryota</taxon>
        <taxon>Viridiplantae</taxon>
        <taxon>Chlorophyta</taxon>
        <taxon>core chlorophytes</taxon>
        <taxon>Chlorophyceae</taxon>
        <taxon>CS clade</taxon>
        <taxon>Chlamydomonadales</taxon>
        <taxon>Volvocaceae</taxon>
        <taxon>Gonium</taxon>
    </lineage>
</organism>
<comment type="caution">
    <text evidence="1">The sequence shown here is derived from an EMBL/GenBank/DDBJ whole genome shotgun (WGS) entry which is preliminary data.</text>
</comment>
<dbReference type="AlphaFoldDB" id="A0A150G340"/>
<accession>A0A150G340</accession>
<name>A0A150G340_GONPE</name>
<dbReference type="OrthoDB" id="1927237at2759"/>
<dbReference type="EMBL" id="LSYV01000071">
    <property type="protein sequence ID" value="KXZ44258.1"/>
    <property type="molecule type" value="Genomic_DNA"/>
</dbReference>